<evidence type="ECO:0000313" key="3">
    <source>
        <dbReference type="Proteomes" id="UP000217994"/>
    </source>
</evidence>
<dbReference type="InterPro" id="IPR040079">
    <property type="entry name" value="Glutathione_S-Trfase"/>
</dbReference>
<evidence type="ECO:0000259" key="1">
    <source>
        <dbReference type="PROSITE" id="PS50404"/>
    </source>
</evidence>
<reference evidence="2 3" key="1">
    <citation type="submission" date="2017-01" db="EMBL/GenBank/DDBJ databases">
        <title>Whole-Genome Shotgun Sequencing of Two beta-Proteobacterial Species in Search of the Bulgecin Biosynthetic Cluster.</title>
        <authorList>
            <person name="Horsman M.E."/>
            <person name="Marous D.R."/>
            <person name="Li R."/>
            <person name="Oliver R.A."/>
            <person name="Byun B."/>
            <person name="Emrich S.J."/>
            <person name="Boggess B."/>
            <person name="Townsend C.A."/>
            <person name="Mobashery S."/>
        </authorList>
    </citation>
    <scope>NUCLEOTIDE SEQUENCE [LARGE SCALE GENOMIC DNA]</scope>
    <source>
        <strain evidence="2 3">ATCC 31433</strain>
    </source>
</reference>
<dbReference type="GO" id="GO:0006749">
    <property type="term" value="P:glutathione metabolic process"/>
    <property type="evidence" value="ECO:0007669"/>
    <property type="project" value="TreeGrafter"/>
</dbReference>
<dbReference type="Pfam" id="PF14834">
    <property type="entry name" value="GST_C_4"/>
    <property type="match status" value="1"/>
</dbReference>
<dbReference type="SUPFAM" id="SSF47616">
    <property type="entry name" value="GST C-terminal domain-like"/>
    <property type="match status" value="1"/>
</dbReference>
<dbReference type="Gene3D" id="3.40.30.10">
    <property type="entry name" value="Glutaredoxin"/>
    <property type="match status" value="1"/>
</dbReference>
<dbReference type="NCBIfam" id="NF011693">
    <property type="entry name" value="PRK15113.1"/>
    <property type="match status" value="1"/>
</dbReference>
<gene>
    <name evidence="2" type="ORF">BZL54_03210</name>
</gene>
<dbReference type="CDD" id="cd00570">
    <property type="entry name" value="GST_N_family"/>
    <property type="match status" value="1"/>
</dbReference>
<dbReference type="GO" id="GO:0004364">
    <property type="term" value="F:glutathione transferase activity"/>
    <property type="evidence" value="ECO:0007669"/>
    <property type="project" value="TreeGrafter"/>
</dbReference>
<dbReference type="CDD" id="cd03195">
    <property type="entry name" value="GST_C_4"/>
    <property type="match status" value="1"/>
</dbReference>
<accession>A0A2A4FJ40</accession>
<dbReference type="PANTHER" id="PTHR42673:SF21">
    <property type="entry name" value="GLUTATHIONE S-TRANSFERASE YFCF"/>
    <property type="match status" value="1"/>
</dbReference>
<proteinExistence type="predicted"/>
<dbReference type="InterPro" id="IPR036282">
    <property type="entry name" value="Glutathione-S-Trfase_C_sf"/>
</dbReference>
<dbReference type="Pfam" id="PF13417">
    <property type="entry name" value="GST_N_3"/>
    <property type="match status" value="1"/>
</dbReference>
<dbReference type="Proteomes" id="UP000217994">
    <property type="component" value="Unassembled WGS sequence"/>
</dbReference>
<dbReference type="PROSITE" id="PS50404">
    <property type="entry name" value="GST_NTER"/>
    <property type="match status" value="1"/>
</dbReference>
<dbReference type="SFLD" id="SFLDS00019">
    <property type="entry name" value="Glutathione_Transferase_(cytos"/>
    <property type="match status" value="1"/>
</dbReference>
<dbReference type="GeneID" id="69005006"/>
<name>A0A2A4FJ40_9BURK</name>
<dbReference type="InterPro" id="IPR034338">
    <property type="entry name" value="GST_4_C"/>
</dbReference>
<dbReference type="SFLD" id="SFLDG00358">
    <property type="entry name" value="Main_(cytGST)"/>
    <property type="match status" value="1"/>
</dbReference>
<protein>
    <submittedName>
        <fullName evidence="2">Glutathione S-transferase</fullName>
    </submittedName>
</protein>
<dbReference type="GO" id="GO:0006559">
    <property type="term" value="P:L-phenylalanine catabolic process"/>
    <property type="evidence" value="ECO:0007669"/>
    <property type="project" value="TreeGrafter"/>
</dbReference>
<dbReference type="EMBL" id="MTZU01000010">
    <property type="protein sequence ID" value="PCE33743.1"/>
    <property type="molecule type" value="Genomic_DNA"/>
</dbReference>
<dbReference type="InterPro" id="IPR036249">
    <property type="entry name" value="Thioredoxin-like_sf"/>
</dbReference>
<evidence type="ECO:0000313" key="2">
    <source>
        <dbReference type="EMBL" id="PCE33743.1"/>
    </source>
</evidence>
<dbReference type="Gene3D" id="1.20.1050.10">
    <property type="match status" value="1"/>
</dbReference>
<dbReference type="AlphaFoldDB" id="A0A2A4FJ40"/>
<comment type="caution">
    <text evidence="2">The sequence shown here is derived from an EMBL/GenBank/DDBJ whole genome shotgun (WGS) entry which is preliminary data.</text>
</comment>
<dbReference type="RefSeq" id="WP_084909949.1">
    <property type="nucleotide sequence ID" value="NZ_CP020738.1"/>
</dbReference>
<dbReference type="PANTHER" id="PTHR42673">
    <property type="entry name" value="MALEYLACETOACETATE ISOMERASE"/>
    <property type="match status" value="1"/>
</dbReference>
<sequence>MQSGNLRLYVDAQYTSPYAMSVYVALQEKSLPFELVTVDLGNRAHFAPDYAATSLTQRVPTLVDDDFALSESSAITEYLDEAFPAPRVYPADLRQRARARQVQAWLRSDLMPIRTERSTEVLFYRPSGEPLSNLAQAAAQKLFAAADKLLAPGAANLFGDWCIADVDLALMLNRLVMNDDPVPQRLADYARAQWERPSVQQWVKLKRPSL</sequence>
<dbReference type="InterPro" id="IPR004045">
    <property type="entry name" value="Glutathione_S-Trfase_N"/>
</dbReference>
<dbReference type="SUPFAM" id="SSF52833">
    <property type="entry name" value="Thioredoxin-like"/>
    <property type="match status" value="1"/>
</dbReference>
<organism evidence="2 3">
    <name type="scientific">Burkholderia ubonensis subsp. mesacidophila</name>
    <dbReference type="NCBI Taxonomy" id="265293"/>
    <lineage>
        <taxon>Bacteria</taxon>
        <taxon>Pseudomonadati</taxon>
        <taxon>Pseudomonadota</taxon>
        <taxon>Betaproteobacteria</taxon>
        <taxon>Burkholderiales</taxon>
        <taxon>Burkholderiaceae</taxon>
        <taxon>Burkholderia</taxon>
        <taxon>Burkholderia cepacia complex</taxon>
    </lineage>
</organism>
<keyword evidence="2" id="KW-0808">Transferase</keyword>
<feature type="domain" description="GST N-terminal" evidence="1">
    <location>
        <begin position="6"/>
        <end position="87"/>
    </location>
</feature>
<dbReference type="GO" id="GO:0016034">
    <property type="term" value="F:maleylacetoacetate isomerase activity"/>
    <property type="evidence" value="ECO:0007669"/>
    <property type="project" value="TreeGrafter"/>
</dbReference>